<evidence type="ECO:0000256" key="7">
    <source>
        <dbReference type="RuleBase" id="RU362042"/>
    </source>
</evidence>
<proteinExistence type="inferred from homology"/>
<evidence type="ECO:0000259" key="8">
    <source>
        <dbReference type="Pfam" id="PF10502"/>
    </source>
</evidence>
<comment type="catalytic activity">
    <reaction evidence="1 7">
        <text>Cleavage of hydrophobic, N-terminal signal or leader sequences from secreted and periplasmic proteins.</text>
        <dbReference type="EC" id="3.4.21.89"/>
    </reaction>
</comment>
<keyword evidence="7" id="KW-0812">Transmembrane</keyword>
<organism evidence="9 10">
    <name type="scientific">Adhaeribacter swui</name>
    <dbReference type="NCBI Taxonomy" id="2086471"/>
    <lineage>
        <taxon>Bacteria</taxon>
        <taxon>Pseudomonadati</taxon>
        <taxon>Bacteroidota</taxon>
        <taxon>Cytophagia</taxon>
        <taxon>Cytophagales</taxon>
        <taxon>Hymenobacteraceae</taxon>
        <taxon>Adhaeribacter</taxon>
    </lineage>
</organism>
<dbReference type="KEGG" id="aswu:HUW51_15895"/>
<evidence type="ECO:0000256" key="6">
    <source>
        <dbReference type="PIRSR" id="PIRSR600223-1"/>
    </source>
</evidence>
<feature type="active site" evidence="6">
    <location>
        <position position="139"/>
    </location>
</feature>
<gene>
    <name evidence="9" type="primary">lepB</name>
    <name evidence="9" type="ORF">HUW51_15895</name>
</gene>
<keyword evidence="5 7" id="KW-0378">Hydrolase</keyword>
<evidence type="ECO:0000313" key="10">
    <source>
        <dbReference type="Proteomes" id="UP000515237"/>
    </source>
</evidence>
<keyword evidence="7" id="KW-1133">Transmembrane helix</keyword>
<dbReference type="PROSITE" id="PS00761">
    <property type="entry name" value="SPASE_I_3"/>
    <property type="match status" value="1"/>
</dbReference>
<dbReference type="PANTHER" id="PTHR43390">
    <property type="entry name" value="SIGNAL PEPTIDASE I"/>
    <property type="match status" value="1"/>
</dbReference>
<dbReference type="CDD" id="cd06530">
    <property type="entry name" value="S26_SPase_I"/>
    <property type="match status" value="2"/>
</dbReference>
<keyword evidence="10" id="KW-1185">Reference proteome</keyword>
<dbReference type="EC" id="3.4.21.89" evidence="3 7"/>
<sequence>MKAIFQNKKPAKKQLNKKSLLREWADAIMFAVVAATLIRWATFEAYAIPSASMEKSLLTGDYLFVSKLHYGSRTPATPLQLPLTHQTIGSTKIPSYSDAITLPSFRLQGFSEIKRNDPIVFNLPPEDEHPFDLKTHYIKRCVGMAGDSFAIKNGQIYVNGQPTSNPSQEQFQYFLATDRELDKQFFLDRDITDFYAVPNGYAVHITPSIAQDLATLEFIKNVQLVMAPAGEVENDVFPQEPRIFKWNRDNYGPLFIPKKNSTVAITPQTLPLYARIITAYEHNSNAKIQDGKLFLEGKEAQQYTFKQNYYFMMGDNRHNSEDSRYWGFVPEDHIVGKAVFVWMSVDPNASFLEKVRWNRLFKPIE</sequence>
<dbReference type="Proteomes" id="UP000515237">
    <property type="component" value="Chromosome"/>
</dbReference>
<name>A0A7G7GAE7_9BACT</name>
<dbReference type="PRINTS" id="PR00727">
    <property type="entry name" value="LEADERPTASE"/>
</dbReference>
<dbReference type="GO" id="GO:0009003">
    <property type="term" value="F:signal peptidase activity"/>
    <property type="evidence" value="ECO:0007669"/>
    <property type="project" value="UniProtKB-EC"/>
</dbReference>
<dbReference type="GO" id="GO:0004252">
    <property type="term" value="F:serine-type endopeptidase activity"/>
    <property type="evidence" value="ECO:0007669"/>
    <property type="project" value="InterPro"/>
</dbReference>
<dbReference type="AlphaFoldDB" id="A0A7G7GAE7"/>
<dbReference type="GO" id="GO:0016020">
    <property type="term" value="C:membrane"/>
    <property type="evidence" value="ECO:0007669"/>
    <property type="project" value="UniProtKB-SubCell"/>
</dbReference>
<dbReference type="InterPro" id="IPR000223">
    <property type="entry name" value="Pept_S26A_signal_pept_1"/>
</dbReference>
<evidence type="ECO:0000256" key="1">
    <source>
        <dbReference type="ARBA" id="ARBA00000677"/>
    </source>
</evidence>
<evidence type="ECO:0000256" key="4">
    <source>
        <dbReference type="ARBA" id="ARBA00019232"/>
    </source>
</evidence>
<feature type="transmembrane region" description="Helical" evidence="7">
    <location>
        <begin position="21"/>
        <end position="41"/>
    </location>
</feature>
<dbReference type="EMBL" id="CP055156">
    <property type="protein sequence ID" value="QNF34131.1"/>
    <property type="molecule type" value="Genomic_DNA"/>
</dbReference>
<keyword evidence="7" id="KW-0645">Protease</keyword>
<dbReference type="RefSeq" id="WP_185270612.1">
    <property type="nucleotide sequence ID" value="NZ_CP055156.1"/>
</dbReference>
<feature type="domain" description="Peptidase S26" evidence="8">
    <location>
        <begin position="22"/>
        <end position="175"/>
    </location>
</feature>
<keyword evidence="7" id="KW-0472">Membrane</keyword>
<feature type="active site" evidence="6">
    <location>
        <position position="52"/>
    </location>
</feature>
<comment type="subcellular location">
    <subcellularLocation>
        <location evidence="7">Membrane</location>
        <topology evidence="7">Single-pass type II membrane protein</topology>
    </subcellularLocation>
</comment>
<dbReference type="Gene3D" id="2.10.109.10">
    <property type="entry name" value="Umud Fragment, subunit A"/>
    <property type="match status" value="2"/>
</dbReference>
<dbReference type="InterPro" id="IPR036286">
    <property type="entry name" value="LexA/Signal_pep-like_sf"/>
</dbReference>
<accession>A0A7G7GAE7</accession>
<dbReference type="PANTHER" id="PTHR43390:SF1">
    <property type="entry name" value="CHLOROPLAST PROCESSING PEPTIDASE"/>
    <property type="match status" value="1"/>
</dbReference>
<evidence type="ECO:0000256" key="2">
    <source>
        <dbReference type="ARBA" id="ARBA00009370"/>
    </source>
</evidence>
<dbReference type="NCBIfam" id="TIGR02227">
    <property type="entry name" value="sigpep_I_bact"/>
    <property type="match status" value="2"/>
</dbReference>
<evidence type="ECO:0000313" key="9">
    <source>
        <dbReference type="EMBL" id="QNF34131.1"/>
    </source>
</evidence>
<dbReference type="InterPro" id="IPR019758">
    <property type="entry name" value="Pept_S26A_signal_pept_1_CS"/>
</dbReference>
<dbReference type="GO" id="GO:0006465">
    <property type="term" value="P:signal peptide processing"/>
    <property type="evidence" value="ECO:0007669"/>
    <property type="project" value="InterPro"/>
</dbReference>
<dbReference type="SUPFAM" id="SSF51306">
    <property type="entry name" value="LexA/Signal peptidase"/>
    <property type="match status" value="1"/>
</dbReference>
<protein>
    <recommendedName>
        <fullName evidence="4 7">Signal peptidase I</fullName>
        <ecNumber evidence="3 7">3.4.21.89</ecNumber>
    </recommendedName>
</protein>
<dbReference type="InterPro" id="IPR019533">
    <property type="entry name" value="Peptidase_S26"/>
</dbReference>
<reference evidence="9 10" key="1">
    <citation type="journal article" date="2018" name="Int. J. Syst. Evol. Microbiol.">
        <title>Adhaeribacter swui sp. nov., isolated from wet mud.</title>
        <authorList>
            <person name="Kim D.U."/>
            <person name="Kim K.W."/>
            <person name="Kang M.S."/>
            <person name="Kim J.Y."/>
            <person name="Jang J.H."/>
            <person name="Kim M.K."/>
        </authorList>
    </citation>
    <scope>NUCLEOTIDE SEQUENCE [LARGE SCALE GENOMIC DNA]</scope>
    <source>
        <strain evidence="9 10">KCTC 52873</strain>
    </source>
</reference>
<evidence type="ECO:0000256" key="3">
    <source>
        <dbReference type="ARBA" id="ARBA00013208"/>
    </source>
</evidence>
<comment type="similarity">
    <text evidence="2 7">Belongs to the peptidase S26 family.</text>
</comment>
<evidence type="ECO:0000256" key="5">
    <source>
        <dbReference type="ARBA" id="ARBA00022801"/>
    </source>
</evidence>
<dbReference type="Pfam" id="PF10502">
    <property type="entry name" value="Peptidase_S26"/>
    <property type="match status" value="2"/>
</dbReference>
<feature type="domain" description="Peptidase S26" evidence="8">
    <location>
        <begin position="280"/>
        <end position="343"/>
    </location>
</feature>